<dbReference type="InterPro" id="IPR025997">
    <property type="entry name" value="SBP_2_dom"/>
</dbReference>
<dbReference type="GO" id="GO:0003700">
    <property type="term" value="F:DNA-binding transcription factor activity"/>
    <property type="evidence" value="ECO:0007669"/>
    <property type="project" value="TreeGrafter"/>
</dbReference>
<dbReference type="AlphaFoldDB" id="A0A1I6UNK3"/>
<keyword evidence="1" id="KW-0805">Transcription regulation</keyword>
<protein>
    <submittedName>
        <fullName evidence="5">Transcriptional regulator, LacI family</fullName>
    </submittedName>
</protein>
<dbReference type="CDD" id="cd01392">
    <property type="entry name" value="HTH_LacI"/>
    <property type="match status" value="1"/>
</dbReference>
<name>A0A1I6UNK3_9RHOB</name>
<dbReference type="InterPro" id="IPR010982">
    <property type="entry name" value="Lambda_DNA-bd_dom_sf"/>
</dbReference>
<evidence type="ECO:0000259" key="4">
    <source>
        <dbReference type="PROSITE" id="PS50932"/>
    </source>
</evidence>
<dbReference type="Gene3D" id="1.10.260.40">
    <property type="entry name" value="lambda repressor-like DNA-binding domains"/>
    <property type="match status" value="1"/>
</dbReference>
<feature type="domain" description="HTH lacI-type" evidence="4">
    <location>
        <begin position="13"/>
        <end position="56"/>
    </location>
</feature>
<dbReference type="STRING" id="311180.SAMN04488050_108208"/>
<dbReference type="InterPro" id="IPR000843">
    <property type="entry name" value="HTH_LacI"/>
</dbReference>
<dbReference type="SUPFAM" id="SSF53822">
    <property type="entry name" value="Periplasmic binding protein-like I"/>
    <property type="match status" value="1"/>
</dbReference>
<evidence type="ECO:0000313" key="6">
    <source>
        <dbReference type="Proteomes" id="UP000199392"/>
    </source>
</evidence>
<dbReference type="CDD" id="cd06307">
    <property type="entry name" value="PBP1_sugar_binding"/>
    <property type="match status" value="1"/>
</dbReference>
<keyword evidence="3" id="KW-0804">Transcription</keyword>
<dbReference type="PROSITE" id="PS50932">
    <property type="entry name" value="HTH_LACI_2"/>
    <property type="match status" value="1"/>
</dbReference>
<dbReference type="SMART" id="SM00354">
    <property type="entry name" value="HTH_LACI"/>
    <property type="match status" value="1"/>
</dbReference>
<accession>A0A1I6UNK3</accession>
<dbReference type="InterPro" id="IPR028082">
    <property type="entry name" value="Peripla_BP_I"/>
</dbReference>
<dbReference type="SUPFAM" id="SSF47413">
    <property type="entry name" value="lambda repressor-like DNA-binding domains"/>
    <property type="match status" value="1"/>
</dbReference>
<dbReference type="EMBL" id="FOZW01000008">
    <property type="protein sequence ID" value="SFT02988.1"/>
    <property type="molecule type" value="Genomic_DNA"/>
</dbReference>
<dbReference type="Gene3D" id="3.40.50.2300">
    <property type="match status" value="1"/>
</dbReference>
<dbReference type="Proteomes" id="UP000199392">
    <property type="component" value="Unassembled WGS sequence"/>
</dbReference>
<sequence length="343" mass="36899">MGTDGDQPVADRPQQSDVAARAGVSLATVDRVLNRRKGVKERTRQRVLEAARELGFLSETEEAQLGMARPLNIVVLLPAGSNPYLRLLGDRLRARLDSAGPSGPVLRCFFIESFSAQALAEALRRNAGWADGIAFFAIEHPVVREAAAEVAASGTRLVSIVSDLGSVPGIGHVGLDNRAVGRTAGLLIGRLSGGREGAVALVAGSRHYRAHSEREAGFLSIQEELFPQLRIHGMREGHDDAAENYRHTLALLEQVPDLVGIYNVGGSSGGITRALREQGRQEVIFIGHGLTPDTRRAVLEGTMDAIFDQDPDMLIDRAIDSLSGPPAVVRPLKLDIYFSENLP</sequence>
<evidence type="ECO:0000256" key="3">
    <source>
        <dbReference type="ARBA" id="ARBA00023163"/>
    </source>
</evidence>
<organism evidence="5 6">
    <name type="scientific">Alloyangia pacifica</name>
    <dbReference type="NCBI Taxonomy" id="311180"/>
    <lineage>
        <taxon>Bacteria</taxon>
        <taxon>Pseudomonadati</taxon>
        <taxon>Pseudomonadota</taxon>
        <taxon>Alphaproteobacteria</taxon>
        <taxon>Rhodobacterales</taxon>
        <taxon>Roseobacteraceae</taxon>
        <taxon>Alloyangia</taxon>
    </lineage>
</organism>
<keyword evidence="2" id="KW-0238">DNA-binding</keyword>
<evidence type="ECO:0000256" key="2">
    <source>
        <dbReference type="ARBA" id="ARBA00023125"/>
    </source>
</evidence>
<keyword evidence="6" id="KW-1185">Reference proteome</keyword>
<dbReference type="RefSeq" id="WP_092427371.1">
    <property type="nucleotide sequence ID" value="NZ_FNCL01000009.1"/>
</dbReference>
<dbReference type="PANTHER" id="PTHR30146">
    <property type="entry name" value="LACI-RELATED TRANSCRIPTIONAL REPRESSOR"/>
    <property type="match status" value="1"/>
</dbReference>
<reference evidence="6" key="1">
    <citation type="submission" date="2016-10" db="EMBL/GenBank/DDBJ databases">
        <authorList>
            <person name="Varghese N."/>
            <person name="Submissions S."/>
        </authorList>
    </citation>
    <scope>NUCLEOTIDE SEQUENCE [LARGE SCALE GENOMIC DNA]</scope>
    <source>
        <strain evidence="6">DSM 26894</strain>
    </source>
</reference>
<dbReference type="OrthoDB" id="9805774at2"/>
<proteinExistence type="predicted"/>
<dbReference type="GO" id="GO:0000976">
    <property type="term" value="F:transcription cis-regulatory region binding"/>
    <property type="evidence" value="ECO:0007669"/>
    <property type="project" value="TreeGrafter"/>
</dbReference>
<dbReference type="Pfam" id="PF00356">
    <property type="entry name" value="LacI"/>
    <property type="match status" value="1"/>
</dbReference>
<gene>
    <name evidence="5" type="ORF">SAMN04488050_108208</name>
</gene>
<dbReference type="Pfam" id="PF13407">
    <property type="entry name" value="Peripla_BP_4"/>
    <property type="match status" value="1"/>
</dbReference>
<evidence type="ECO:0000313" key="5">
    <source>
        <dbReference type="EMBL" id="SFT02988.1"/>
    </source>
</evidence>
<dbReference type="PANTHER" id="PTHR30146:SF152">
    <property type="entry name" value="TRANSCRIPTIONAL REGULATORY PROTEIN"/>
    <property type="match status" value="1"/>
</dbReference>
<evidence type="ECO:0000256" key="1">
    <source>
        <dbReference type="ARBA" id="ARBA00023015"/>
    </source>
</evidence>